<dbReference type="OrthoDB" id="10019607at2759"/>
<evidence type="ECO:0000313" key="2">
    <source>
        <dbReference type="RefSeq" id="XP_022320675.1"/>
    </source>
</evidence>
<accession>A0A8B8CYJ6</accession>
<protein>
    <submittedName>
        <fullName evidence="2">Uncharacterized protein LOC111122931</fullName>
    </submittedName>
</protein>
<organism evidence="1 2">
    <name type="scientific">Crassostrea virginica</name>
    <name type="common">Eastern oyster</name>
    <dbReference type="NCBI Taxonomy" id="6565"/>
    <lineage>
        <taxon>Eukaryota</taxon>
        <taxon>Metazoa</taxon>
        <taxon>Spiralia</taxon>
        <taxon>Lophotrochozoa</taxon>
        <taxon>Mollusca</taxon>
        <taxon>Bivalvia</taxon>
        <taxon>Autobranchia</taxon>
        <taxon>Pteriomorphia</taxon>
        <taxon>Ostreida</taxon>
        <taxon>Ostreoidea</taxon>
        <taxon>Ostreidae</taxon>
        <taxon>Crassostrea</taxon>
    </lineage>
</organism>
<proteinExistence type="predicted"/>
<dbReference type="GeneID" id="111122931"/>
<evidence type="ECO:0000313" key="1">
    <source>
        <dbReference type="Proteomes" id="UP000694844"/>
    </source>
</evidence>
<dbReference type="KEGG" id="cvn:111122931"/>
<keyword evidence="1" id="KW-1185">Reference proteome</keyword>
<reference evidence="2" key="1">
    <citation type="submission" date="2025-08" db="UniProtKB">
        <authorList>
            <consortium name="RefSeq"/>
        </authorList>
    </citation>
    <scope>IDENTIFICATION</scope>
    <source>
        <tissue evidence="2">Whole sample</tissue>
    </source>
</reference>
<gene>
    <name evidence="2" type="primary">LOC111122931</name>
</gene>
<dbReference type="RefSeq" id="XP_022320675.1">
    <property type="nucleotide sequence ID" value="XM_022464967.1"/>
</dbReference>
<sequence length="2989" mass="340938">MINMDYQITDLITAYGMSLNLSVCFESSGSCEIQIQVLKENKLVKPTCNWTTDFSIKDFSLENWMDQKGYNTYSVLPPYAVSELMHDLDIIQYLGDSSCNRKTIPFHPSKNGWNNGCDQYVSLASIASNTTCHLYEFCTGVRCCTDLPVLGRSINSWMILDHCNYKLSVGFEKFSINVSLHSYAFGEEKEIEVNGVVRLRFSIEDLSSEQKFLVNLNLQICFESTKECMVDIPVFTHTKLPKKLCDWTTDFLDERFSYNIWRIGKKISTAGLSNNNLAQLMQDLGLSQFVYKDDKRCSTMRSPFFGATDNWINECNRTLLQPLPSLLSQPVTCHISSSCATIQCCVDVPAISSTFFTKIEIDPCTFQMVVAIDQLRFTKNLFEYEWGQEEEVWLFGVVRMTFQAFDMYTDGYFIMNLRLDVCLEALEVPICNASINVLKNYYLPKKECRWDAPFSISGFALTEWQKKEEVIPTIPLESGAVDNLLTHLGVTAFMLYPACSPTDAVFSKAAEKWKQYCPLNVQSSLEMVMNQALCVVSPSCADVTCCVNVPILNRTFEVGINIDYSYEKIMVHVEKIYRRHHFIGFEFAENHTLSLAGVFKLRYSLNDLSDGDMLDLSMYAEACLDDVTPCVVNIPILSNMLVPKHKKEWDKLFSIKDFSITQWLSEKFVTKGDVLPTHLSDELLESLSVRPYLKFDTVCRDEKALTDESGWNNGCPVNDSMHSLTAYPLTCNLDSTCNKISCCIESPLTNYTFRVSLDLDPCNRKLYLSVENLHGHIPFSNLRWGEEQAYYLFGVIRMDYKIYDLSAESMFLLDLTISLCWERYKPCQFTANVFRNAMIPKRNCMKQLSYEKPGFSLSTYARESGLDLNNITVRDFVYLNDHLGVSSFLPTTLCNKSDELYTPAVSGWKNECPFPLSPSLDELPPSVTCHMKNSCASIHCCMDVNRVQPQSVQFYLTIDSCQWTIEYGIDDFIVQPTTMYEFKFNEWQEYWMKGIYRLKLRITNLSGAQYFRVTVKFMICLEDGFPCDENVTILENTLLPKSNCHWKIGTGLKNFTLSTWKNSNKYTSMEKYSSARLEEELGLYGYLYNATQMCDRTSPIFDSPSAGWTNDCPISLPSNVPVIRGDITCNLGTTCSDVVCCLYAQPLLRHVTIYLKMEFCRDRIILGIDRYTREIQPSTYKNWGEEEIISLSEIYHLRYTIEDLPNANMYLVSLTIKSCWEGPSKCDEYTVLSKTRLPKSRSQPHCNWKSTEVISDFSLKPWLSDNGYSDTTPLTGSALQDFLEVLQLSRYKETDCSISSFPYFPQNERGWNTECQHNLTLTPLPSTFACHIPSHCTGVECCVQSSVLGKNLHVHLDLNPCTSEIVIGIEKWTFREISSETIKLLSTGMTKSVWLHGVVRMDFDIKNLQFSNQYLINTNISICMESTRTCETANQTIFRNTLLPKQDCQFNDQLPSGFSLSSWKENNSYSIDAKLPDYMKSKVEDILEIPGYRRASKCSRHVSPYWPTYNGWNHHSACRISGLPYNMKKQTSCYVGASCTALSCCTDDPEMETTFSWFIDVDFCHLKFSVGIENKKQELFLPDFAFGEEKQFSLQGVYRISYMVYDLVSDSHYMMSVNISVCYEPDNCTLTENILENGMFPKPVCDFGSTDFEIPSFSMASWLANQTFPPLLPLPEYGQLNLLSDLGLMQYLKDNQCTEMDEIYEHRSNGWTKTCPLTVLTTPLPLDVLCHIPATCTSVHCCLMSHVPLNKTFSVVLDLDPCNQRILLGIEEFVHQISLYDFTFGMDHSFSLNNVIRMNYKVYDIKIERKYQISLNISLCLETLGSCHLEAVIFDNAMLPKKPCSLTNGFVQRNFSLSKWKTDNQIINIEMKASEIALLQEVLGIPEYLKDSCSRQAGNYFPHRNFWKDECGKVSGINQFTNMDHINCYLSNACTTISCCIETKEIKRNIEISLIIDPCKFALKLEIEKLQFNISLLNFTWGETVKMNFFGIHEMSFSIDNLYNERKYLMNMNISHSFESSGKDKVEYIIFKDSLIPKGVCEWSMDYNIKGFSLYSWKLDRHLPTTPQSIPDELLVQLLDETGLSGYTKKPMCGATEAIYSGTPTGWTSGCGMNMSLPSLHSDVKCFMLPACSAVQCCVRSPELKRNYEVHFSIDHCSQSIHVQIEKVQYVKTLHDLKWGEAEEFSLLGIYRIRYTVEDLAEERAFLISLEAMDCYETRLPQCDTGTTYSILNRAIFPKGLCSWNESFVNQSFSLKVWLTNNGLGNVTDLMKTDYRVSKLMDELAISPYLLQESCSLSTGAIYGWTSACKKTVLRPNISGAVCHLQEDCTSVECCVEVEYFTRNIRTILLIDPCTSELQVGIGIFRRNISLTSYQWGHKERVWLAGVVRIDFTVDNFPGERLFLANMNISLCFEAHEDCLRKISVLKNTLLPKRRCPWDVNTGFSLSKWKRDEAVPTGVFPNWAKNLLLEHLDISQYMNPIQCKRGSGMFFDQNVNNATNFTDGSLNSTMTSVYQSRMCQLGVNLVNKSLDARSALLVSCYLPSLCTGFQCCVDVPDLNMSFNAYLSVDPCNYMLTVGIEKFTFNKSLDHYTFGQDGSFSLAGILKIIYNIKDLPEEKVYLATVKISVCTESTSCEANHTIFENVLLPKQPCDWNEGFVNSNFSGSVWMRNKGYTTPLTKYQSAELMREMKALHYLMAESCSNSNEMYSHLKDGWNNLCPGVSHLNNLTSDPVICYLDYSCSLLNCCVSVEKIDRSMGVQIKLDPCSQKLTVNLERISIEVDLLTFDFGKVHTFSLVGLLKVDLEIHDLPYQKKYFIDLNVNVCFESRGSCEISVPVLKHTALPKADCDWTQGLQGFSLKTWLESKGMNGSVSPLPVYLEQLLLEERGIANMLNEEPCNRSDPFYNGSLPINGWISECALNPKLPHLPEDMSCHNHVSCSAVSCCMEISKLNKRAVEVTFEFDECSNFLKMTIERMPMTRYLNSFMYGE</sequence>
<name>A0A8B8CYJ6_CRAVI</name>
<dbReference type="Proteomes" id="UP000694844">
    <property type="component" value="Chromosome 3"/>
</dbReference>